<gene>
    <name evidence="6" type="ORF">PU630_05955</name>
</gene>
<dbReference type="Gene3D" id="1.10.10.10">
    <property type="entry name" value="Winged helix-like DNA-binding domain superfamily/Winged helix DNA-binding domain"/>
    <property type="match status" value="1"/>
</dbReference>
<protein>
    <submittedName>
        <fullName evidence="6">IclR family transcriptional regulator C-terminal domain-containing protein</fullName>
    </submittedName>
</protein>
<dbReference type="InterPro" id="IPR050707">
    <property type="entry name" value="HTH_MetabolicPath_Reg"/>
</dbReference>
<dbReference type="PANTHER" id="PTHR30136">
    <property type="entry name" value="HELIX-TURN-HELIX TRANSCRIPTIONAL REGULATOR, ICLR FAMILY"/>
    <property type="match status" value="1"/>
</dbReference>
<dbReference type="InterPro" id="IPR014757">
    <property type="entry name" value="Tscrpt_reg_IclR_C"/>
</dbReference>
<evidence type="ECO:0000259" key="4">
    <source>
        <dbReference type="PROSITE" id="PS51077"/>
    </source>
</evidence>
<evidence type="ECO:0000259" key="5">
    <source>
        <dbReference type="PROSITE" id="PS51078"/>
    </source>
</evidence>
<dbReference type="SMART" id="SM00346">
    <property type="entry name" value="HTH_ICLR"/>
    <property type="match status" value="1"/>
</dbReference>
<dbReference type="Gene3D" id="3.30.450.40">
    <property type="match status" value="1"/>
</dbReference>
<keyword evidence="7" id="KW-1185">Reference proteome</keyword>
<dbReference type="InterPro" id="IPR036390">
    <property type="entry name" value="WH_DNA-bd_sf"/>
</dbReference>
<dbReference type="InterPro" id="IPR029016">
    <property type="entry name" value="GAF-like_dom_sf"/>
</dbReference>
<evidence type="ECO:0000313" key="6">
    <source>
        <dbReference type="EMBL" id="WEG10094.1"/>
    </source>
</evidence>
<proteinExistence type="predicted"/>
<dbReference type="PROSITE" id="PS51078">
    <property type="entry name" value="ICLR_ED"/>
    <property type="match status" value="1"/>
</dbReference>
<feature type="domain" description="IclR-ED" evidence="5">
    <location>
        <begin position="74"/>
        <end position="251"/>
    </location>
</feature>
<evidence type="ECO:0000256" key="1">
    <source>
        <dbReference type="ARBA" id="ARBA00023015"/>
    </source>
</evidence>
<keyword evidence="1" id="KW-0805">Transcription regulation</keyword>
<dbReference type="SUPFAM" id="SSF55781">
    <property type="entry name" value="GAF domain-like"/>
    <property type="match status" value="1"/>
</dbReference>
<evidence type="ECO:0000256" key="2">
    <source>
        <dbReference type="ARBA" id="ARBA00023125"/>
    </source>
</evidence>
<dbReference type="PROSITE" id="PS51077">
    <property type="entry name" value="HTH_ICLR"/>
    <property type="match status" value="1"/>
</dbReference>
<dbReference type="InterPro" id="IPR036388">
    <property type="entry name" value="WH-like_DNA-bd_sf"/>
</dbReference>
<dbReference type="RefSeq" id="WP_275279414.1">
    <property type="nucleotide sequence ID" value="NZ_CP119108.1"/>
</dbReference>
<keyword evidence="2" id="KW-0238">DNA-binding</keyword>
<dbReference type="Proteomes" id="UP001214553">
    <property type="component" value="Chromosome"/>
</dbReference>
<dbReference type="SUPFAM" id="SSF46785">
    <property type="entry name" value="Winged helix' DNA-binding domain"/>
    <property type="match status" value="1"/>
</dbReference>
<dbReference type="InterPro" id="IPR005471">
    <property type="entry name" value="Tscrpt_reg_IclR_N"/>
</dbReference>
<reference evidence="6 7" key="1">
    <citation type="submission" date="2023-03" db="EMBL/GenBank/DDBJ databases">
        <title>Genome sequence of Microbacterium sp. KACC 23027.</title>
        <authorList>
            <person name="Kim S."/>
            <person name="Heo J."/>
            <person name="Kwon S.-W."/>
        </authorList>
    </citation>
    <scope>NUCLEOTIDE SEQUENCE [LARGE SCALE GENOMIC DNA]</scope>
    <source>
        <strain evidence="6 7">KACC 23027</strain>
    </source>
</reference>
<evidence type="ECO:0000313" key="7">
    <source>
        <dbReference type="Proteomes" id="UP001214553"/>
    </source>
</evidence>
<dbReference type="Pfam" id="PF01614">
    <property type="entry name" value="IclR_C"/>
    <property type="match status" value="1"/>
</dbReference>
<dbReference type="PANTHER" id="PTHR30136:SF24">
    <property type="entry name" value="HTH-TYPE TRANSCRIPTIONAL REPRESSOR ALLR"/>
    <property type="match status" value="1"/>
</dbReference>
<organism evidence="6 7">
    <name type="scientific">Microbacterium horticulturae</name>
    <dbReference type="NCBI Taxonomy" id="3028316"/>
    <lineage>
        <taxon>Bacteria</taxon>
        <taxon>Bacillati</taxon>
        <taxon>Actinomycetota</taxon>
        <taxon>Actinomycetes</taxon>
        <taxon>Micrococcales</taxon>
        <taxon>Microbacteriaceae</taxon>
        <taxon>Microbacterium</taxon>
    </lineage>
</organism>
<keyword evidence="3" id="KW-0804">Transcription</keyword>
<accession>A0ABY8C0X2</accession>
<name>A0ABY8C0X2_9MICO</name>
<dbReference type="Pfam" id="PF09339">
    <property type="entry name" value="HTH_IclR"/>
    <property type="match status" value="1"/>
</dbReference>
<dbReference type="EMBL" id="CP119108">
    <property type="protein sequence ID" value="WEG10094.1"/>
    <property type="molecule type" value="Genomic_DNA"/>
</dbReference>
<sequence>MVAEVQASGETLIASVQRALRLVDIVANAPRPVTPKALAQDSGLTLGTTYNLVRTLLREEYLAAEPDGLVLGERFPAMSNVSASGVFLARVRESLHDVADGVGATAYLSRYSDGEVNLVDILDAESSPRVELWVGLHSSAHATALGKQILAELTPEERRDYLSRHVLEELTPYTIRDRRLLLQQLERPAPAVRDEQEYAIGYTCLAVPVQAPGITASLAVSLPTDGPTPDTAAIASQLRAIANRLSLRLGAEGLSGQPL</sequence>
<feature type="domain" description="HTH iclR-type" evidence="4">
    <location>
        <begin position="13"/>
        <end position="73"/>
    </location>
</feature>
<evidence type="ECO:0000256" key="3">
    <source>
        <dbReference type="ARBA" id="ARBA00023163"/>
    </source>
</evidence>